<keyword evidence="1" id="KW-0812">Transmembrane</keyword>
<keyword evidence="1" id="KW-1133">Transmembrane helix</keyword>
<feature type="transmembrane region" description="Helical" evidence="1">
    <location>
        <begin position="514"/>
        <end position="536"/>
    </location>
</feature>
<dbReference type="Proteomes" id="UP000288805">
    <property type="component" value="Unassembled WGS sequence"/>
</dbReference>
<comment type="caution">
    <text evidence="2">The sequence shown here is derived from an EMBL/GenBank/DDBJ whole genome shotgun (WGS) entry which is preliminary data.</text>
</comment>
<feature type="transmembrane region" description="Helical" evidence="1">
    <location>
        <begin position="288"/>
        <end position="311"/>
    </location>
</feature>
<feature type="transmembrane region" description="Helical" evidence="1">
    <location>
        <begin position="54"/>
        <end position="73"/>
    </location>
</feature>
<dbReference type="InterPro" id="IPR040283">
    <property type="entry name" value="DDB_G0292058-like"/>
</dbReference>
<gene>
    <name evidence="2" type="ORF">CK203_064993</name>
</gene>
<protein>
    <submittedName>
        <fullName evidence="2">Uncharacterized protein</fullName>
    </submittedName>
</protein>
<accession>A0A438G574</accession>
<sequence length="566" mass="63419">MERILSFLTDTPCTVRVFFSLFSFPSFDLPFSFWVFCANRLVGEKLRKVHEFGHVLVASFIEYCLFLGNVYLLRFCLGMTDLGGHGVVFLETGRSVLENGDSERNPSLILAAKRTKRIDPLHHFKHYKGGWNISNRNYFSSVGFTAAPLFLISAFWFLGFGIVGCVVLYTGQGKFHSSTTSTLEYIVKHKNSTVQNLKNVSNYLSTAKQLGVDQYFMPSNVQANIDNIQIKINASTTFLEEKKDSNPDRIQHVLDSVQLALIIIAAVMLLLSLTGFFCSVLNLQLLVYILATIAWILVAGTFILCGVFLLLHKPKAIIRTVSSLHSSVAADTCVAMNEWVQHPTARTALDDILPCVDNATAQETLAQSKDVTFQLVNVVNNFITNVSNKNLPTQAKLEPSVSYNQTGPLVPVLCNPYQPNKTRRVCEAGEVDFNNAAQEWNKYICEVSADGICTTPGRLTPKHYNQMSTAANVSSALYHHGPFLVDLQDCSFVRRIFTDIIKDHCPGLRRYSEWICIGLTMVSSAVLLSSIIWISYTRLKRGKEYIRHYADMPSQDSLQLQKGMKK</sequence>
<keyword evidence="1" id="KW-0472">Membrane</keyword>
<feature type="transmembrane region" description="Helical" evidence="1">
    <location>
        <begin position="17"/>
        <end position="42"/>
    </location>
</feature>
<name>A0A438G574_VITVI</name>
<dbReference type="PANTHER" id="PTHR31414">
    <property type="entry name" value="TRANSMEMBRANE PROTEIN DDB_G0292058"/>
    <property type="match status" value="1"/>
</dbReference>
<dbReference type="AlphaFoldDB" id="A0A438G574"/>
<feature type="transmembrane region" description="Helical" evidence="1">
    <location>
        <begin position="259"/>
        <end position="282"/>
    </location>
</feature>
<dbReference type="PANTHER" id="PTHR31414:SF15">
    <property type="entry name" value="PLASMA MEMBRANE FUSION PROTEIN"/>
    <property type="match status" value="1"/>
</dbReference>
<evidence type="ECO:0000313" key="3">
    <source>
        <dbReference type="Proteomes" id="UP000288805"/>
    </source>
</evidence>
<dbReference type="EMBL" id="QGNW01000591">
    <property type="protein sequence ID" value="RVW67326.1"/>
    <property type="molecule type" value="Genomic_DNA"/>
</dbReference>
<evidence type="ECO:0000256" key="1">
    <source>
        <dbReference type="SAM" id="Phobius"/>
    </source>
</evidence>
<feature type="transmembrane region" description="Helical" evidence="1">
    <location>
        <begin position="146"/>
        <end position="169"/>
    </location>
</feature>
<reference evidence="2 3" key="1">
    <citation type="journal article" date="2018" name="PLoS Genet.">
        <title>Population sequencing reveals clonal diversity and ancestral inbreeding in the grapevine cultivar Chardonnay.</title>
        <authorList>
            <person name="Roach M.J."/>
            <person name="Johnson D.L."/>
            <person name="Bohlmann J."/>
            <person name="van Vuuren H.J."/>
            <person name="Jones S.J."/>
            <person name="Pretorius I.S."/>
            <person name="Schmidt S.A."/>
            <person name="Borneman A.R."/>
        </authorList>
    </citation>
    <scope>NUCLEOTIDE SEQUENCE [LARGE SCALE GENOMIC DNA]</scope>
    <source>
        <strain evidence="3">cv. Chardonnay</strain>
        <tissue evidence="2">Leaf</tissue>
    </source>
</reference>
<organism evidence="2 3">
    <name type="scientific">Vitis vinifera</name>
    <name type="common">Grape</name>
    <dbReference type="NCBI Taxonomy" id="29760"/>
    <lineage>
        <taxon>Eukaryota</taxon>
        <taxon>Viridiplantae</taxon>
        <taxon>Streptophyta</taxon>
        <taxon>Embryophyta</taxon>
        <taxon>Tracheophyta</taxon>
        <taxon>Spermatophyta</taxon>
        <taxon>Magnoliopsida</taxon>
        <taxon>eudicotyledons</taxon>
        <taxon>Gunneridae</taxon>
        <taxon>Pentapetalae</taxon>
        <taxon>rosids</taxon>
        <taxon>Vitales</taxon>
        <taxon>Vitaceae</taxon>
        <taxon>Viteae</taxon>
        <taxon>Vitis</taxon>
    </lineage>
</organism>
<evidence type="ECO:0000313" key="2">
    <source>
        <dbReference type="EMBL" id="RVW67326.1"/>
    </source>
</evidence>
<proteinExistence type="predicted"/>